<dbReference type="InterPro" id="IPR051171">
    <property type="entry name" value="CaCA"/>
</dbReference>
<dbReference type="Pfam" id="PF13229">
    <property type="entry name" value="Beta_helix"/>
    <property type="match status" value="1"/>
</dbReference>
<dbReference type="Pfam" id="PF00431">
    <property type="entry name" value="CUB"/>
    <property type="match status" value="1"/>
</dbReference>
<dbReference type="InterPro" id="IPR011050">
    <property type="entry name" value="Pectin_lyase_fold/virulence"/>
</dbReference>
<organism evidence="11 12">
    <name type="scientific">Pseudozobellia thermophila</name>
    <dbReference type="NCBI Taxonomy" id="192903"/>
    <lineage>
        <taxon>Bacteria</taxon>
        <taxon>Pseudomonadati</taxon>
        <taxon>Bacteroidota</taxon>
        <taxon>Flavobacteriia</taxon>
        <taxon>Flavobacteriales</taxon>
        <taxon>Flavobacteriaceae</taxon>
        <taxon>Pseudozobellia</taxon>
    </lineage>
</organism>
<feature type="chain" id="PRO_5013133297" evidence="8">
    <location>
        <begin position="24"/>
        <end position="1492"/>
    </location>
</feature>
<evidence type="ECO:0000256" key="5">
    <source>
        <dbReference type="ARBA" id="ARBA00022837"/>
    </source>
</evidence>
<dbReference type="SUPFAM" id="SSF141072">
    <property type="entry name" value="CalX-like"/>
    <property type="match status" value="2"/>
</dbReference>
<evidence type="ECO:0000256" key="3">
    <source>
        <dbReference type="ARBA" id="ARBA00022729"/>
    </source>
</evidence>
<dbReference type="InterPro" id="IPR038081">
    <property type="entry name" value="CalX-like_sf"/>
</dbReference>
<name>A0A1M6K268_9FLAO</name>
<evidence type="ECO:0000313" key="12">
    <source>
        <dbReference type="Proteomes" id="UP000184543"/>
    </source>
</evidence>
<evidence type="ECO:0000313" key="11">
    <source>
        <dbReference type="EMBL" id="SHJ53027.1"/>
    </source>
</evidence>
<dbReference type="SMART" id="SM00042">
    <property type="entry name" value="CUB"/>
    <property type="match status" value="1"/>
</dbReference>
<dbReference type="Gene3D" id="2.60.40.2030">
    <property type="match status" value="2"/>
</dbReference>
<dbReference type="PANTHER" id="PTHR11878">
    <property type="entry name" value="SODIUM/CALCIUM EXCHANGER"/>
    <property type="match status" value="1"/>
</dbReference>
<dbReference type="GO" id="GO:0007154">
    <property type="term" value="P:cell communication"/>
    <property type="evidence" value="ECO:0007669"/>
    <property type="project" value="InterPro"/>
</dbReference>
<evidence type="ECO:0000259" key="10">
    <source>
        <dbReference type="SMART" id="SM00237"/>
    </source>
</evidence>
<gene>
    <name evidence="11" type="ORF">SAMN04488513_105252</name>
</gene>
<sequence>MLNKRSRYFFSIVVILFSTQLFAQETYRDNFSTVSYSNNDGSSNFSTDWIETGDTNAGPTNEYIRIRNNRLELYYIWSETVRRSANLNGATSAILSFDYRAISLTGGRALGVQVSNNGGASYATVGTISGSNNSGTFSQDISGYISATTTVRYIRSGFNWNNNDYAYIDNFQITATFPASIPIMEINDVTIDEDGGNAILTVRHTGSNATGPFTLNYQTSDGTAIDGSDYTGASGILSFNGTAGETETISVPIVDDGTMENPENFVLGFTLASDPQVDISDTATITIIDDDALIMTDGGSATTCSDTFFDPGGLSNYGNNQDITYTICPDTADTYININFTSFEIVSGDVLYVYEGSNTSGTLIGQYDSANVPTSINSSHASGCLTFRFVSNGANTGAGWEAQINCFPDGPIIVIDDISFDEDVGNAVFTVRSTRAAHGRNIFLLGFVEAPFTVDFRTVDGLALAGSDYTATSGTLTFTGELNNVQTISVPIANDGVPEFAEDFTIEFTGASAQYAVVNYNDKGTGTINSQILANDPLTLFQEFDGYYDYSTTGGSLRTSSNGNDPCAVTTSSSNSLVSPIPATATVKRAYLYWSHSSTVRDTDVTFEGQNVSANFLYQTSLDNRNFFGYVSEVTTIVQGITDLTGNVFDFSDLTIDNTGSYCSTNTVLGGWALMVFYEDRSLPAVNINLYQGFDGLSNDGNSFTLDSFYAISGTGAKASFLSWEGDPDLDGSSSSSTNPEELSITNQRNQNFILSGDGGQTGNNSYNSTIYDNTVGPPVYNNANTYGVDLDTYDISAFIQPSDSEVTANVDVGQDFVISAAVVLKVPSNLIAGRVFEDVNYAGGPGRDRVTAGGVGISGAIVELFDSSGTFIQRKSTEADGYYSFGGMADGDYFVKVVSSTVRSTRDNGANCSSCYPVQTYRTGTVSGSIEEFTNEVGGADPAAAQDVSLGVMANAQSISDVEVSGNGVVGIDFGFNFNTIVNTNEYGQGSLNQFIVNSNNLGETGLDIEANPIFDPGPGEDVSIFMIPPIGDSLGRAADANYNASGYFDISISSSTSLTSITGSNTIIDGRTQTAYSGNTNTGTVGAGGTTVGVSNLALPDYDRPEIQVHRDNGDVLELNADQASVRNVSVFANNNAGIRVLGGIANLSNNFLGVDALGLPSGNIDYGIEHIGGEVTIASNFISGNTEAGIIIDGGGRATIQGNQLTANGSTPCSDNILISGGNNISIEGNLIEAAAAAGIEIDGVDGVLVSNNSITGSGQNGGSCSGSFEGMGILTNGNTATIFQNRIYSNAGQGVVVTAGISNTISRNSMYANGTTVPSLGIDLNGDGVTLNDNGDGDSGPNGLNNFPIITGAYISGTNLVFEGWSRPGARIEVFLSDVGQGTAAAGDNQFAFSTDYGEGQIYLGTFIEGSGDDLDAQTGNYTDLDGNTDSTNKYRFSMPLPSGVAFGQYLTTTSTIANTTSEFSPHSVIKAYTVITNRRITYRVNKQ</sequence>
<dbReference type="Gene3D" id="2.60.120.290">
    <property type="entry name" value="Spermadhesin, CUB domain"/>
    <property type="match status" value="1"/>
</dbReference>
<evidence type="ECO:0000256" key="2">
    <source>
        <dbReference type="ARBA" id="ARBA00022525"/>
    </source>
</evidence>
<evidence type="ECO:0000256" key="6">
    <source>
        <dbReference type="ARBA" id="ARBA00023065"/>
    </source>
</evidence>
<dbReference type="GO" id="GO:0005576">
    <property type="term" value="C:extracellular region"/>
    <property type="evidence" value="ECO:0007669"/>
    <property type="project" value="UniProtKB-SubCell"/>
</dbReference>
<keyword evidence="12" id="KW-1185">Reference proteome</keyword>
<proteinExistence type="predicted"/>
<dbReference type="InterPro" id="IPR012334">
    <property type="entry name" value="Pectin_lyas_fold"/>
</dbReference>
<dbReference type="GO" id="GO:0030001">
    <property type="term" value="P:metal ion transport"/>
    <property type="evidence" value="ECO:0007669"/>
    <property type="project" value="TreeGrafter"/>
</dbReference>
<keyword evidence="6" id="KW-0813">Transport</keyword>
<keyword evidence="6" id="KW-0406">Ion transport</keyword>
<dbReference type="SUPFAM" id="SSF51126">
    <property type="entry name" value="Pectin lyase-like"/>
    <property type="match status" value="1"/>
</dbReference>
<dbReference type="SMART" id="SM00710">
    <property type="entry name" value="PbH1"/>
    <property type="match status" value="9"/>
</dbReference>
<dbReference type="SUPFAM" id="SSF117074">
    <property type="entry name" value="Hypothetical protein PA1324"/>
    <property type="match status" value="1"/>
</dbReference>
<evidence type="ECO:0000256" key="8">
    <source>
        <dbReference type="SAM" id="SignalP"/>
    </source>
</evidence>
<accession>A0A1M6K268</accession>
<evidence type="ECO:0000256" key="7">
    <source>
        <dbReference type="ARBA" id="ARBA00023157"/>
    </source>
</evidence>
<reference evidence="12" key="1">
    <citation type="submission" date="2016-11" db="EMBL/GenBank/DDBJ databases">
        <authorList>
            <person name="Varghese N."/>
            <person name="Submissions S."/>
        </authorList>
    </citation>
    <scope>NUCLEOTIDE SEQUENCE [LARGE SCALE GENOMIC DNA]</scope>
    <source>
        <strain evidence="12">DSM 19858</strain>
    </source>
</reference>
<evidence type="ECO:0000259" key="9">
    <source>
        <dbReference type="SMART" id="SM00042"/>
    </source>
</evidence>
<dbReference type="InterPro" id="IPR003644">
    <property type="entry name" value="Calx_beta"/>
</dbReference>
<dbReference type="GO" id="GO:0016020">
    <property type="term" value="C:membrane"/>
    <property type="evidence" value="ECO:0007669"/>
    <property type="project" value="InterPro"/>
</dbReference>
<feature type="domain" description="Calx-beta" evidence="10">
    <location>
        <begin position="402"/>
        <end position="509"/>
    </location>
</feature>
<dbReference type="InterPro" id="IPR033764">
    <property type="entry name" value="Sdr_B"/>
</dbReference>
<dbReference type="STRING" id="192903.SAMN04488513_105252"/>
<dbReference type="Pfam" id="PF17210">
    <property type="entry name" value="SdrD_B"/>
    <property type="match status" value="1"/>
</dbReference>
<evidence type="ECO:0000256" key="1">
    <source>
        <dbReference type="ARBA" id="ARBA00004613"/>
    </source>
</evidence>
<feature type="signal peptide" evidence="8">
    <location>
        <begin position="1"/>
        <end position="23"/>
    </location>
</feature>
<dbReference type="SUPFAM" id="SSF49854">
    <property type="entry name" value="Spermadhesin, CUB domain"/>
    <property type="match status" value="1"/>
</dbReference>
<dbReference type="InterPro" id="IPR039448">
    <property type="entry name" value="Beta_helix"/>
</dbReference>
<keyword evidence="2" id="KW-0964">Secreted</keyword>
<feature type="domain" description="CUB" evidence="9">
    <location>
        <begin position="304"/>
        <end position="407"/>
    </location>
</feature>
<dbReference type="Gene3D" id="2.160.20.10">
    <property type="entry name" value="Single-stranded right-handed beta-helix, Pectin lyase-like"/>
    <property type="match status" value="1"/>
</dbReference>
<dbReference type="Gene3D" id="2.60.40.10">
    <property type="entry name" value="Immunoglobulins"/>
    <property type="match status" value="1"/>
</dbReference>
<keyword evidence="5" id="KW-0106">Calcium</keyword>
<dbReference type="InterPro" id="IPR035914">
    <property type="entry name" value="Sperma_CUB_dom_sf"/>
</dbReference>
<dbReference type="RefSeq" id="WP_072994528.1">
    <property type="nucleotide sequence ID" value="NZ_FQYU01000005.1"/>
</dbReference>
<dbReference type="InterPro" id="IPR000859">
    <property type="entry name" value="CUB_dom"/>
</dbReference>
<dbReference type="EMBL" id="FQYU01000005">
    <property type="protein sequence ID" value="SHJ53027.1"/>
    <property type="molecule type" value="Genomic_DNA"/>
</dbReference>
<dbReference type="PANTHER" id="PTHR11878:SF65">
    <property type="entry name" value="NA_CA-EXCHANGE PROTEIN, ISOFORM G"/>
    <property type="match status" value="1"/>
</dbReference>
<keyword evidence="4" id="KW-0677">Repeat</keyword>
<dbReference type="OrthoDB" id="1140688at2"/>
<dbReference type="Proteomes" id="UP000184543">
    <property type="component" value="Unassembled WGS sequence"/>
</dbReference>
<dbReference type="InterPro" id="IPR006626">
    <property type="entry name" value="PbH1"/>
</dbReference>
<protein>
    <submittedName>
        <fullName evidence="11">Cna protein B-type domain-containing protein</fullName>
    </submittedName>
</protein>
<dbReference type="InterPro" id="IPR013783">
    <property type="entry name" value="Ig-like_fold"/>
</dbReference>
<evidence type="ECO:0000256" key="4">
    <source>
        <dbReference type="ARBA" id="ARBA00022737"/>
    </source>
</evidence>
<dbReference type="CDD" id="cd00041">
    <property type="entry name" value="CUB"/>
    <property type="match status" value="1"/>
</dbReference>
<keyword evidence="3 8" id="KW-0732">Signal</keyword>
<dbReference type="Pfam" id="PF03160">
    <property type="entry name" value="Calx-beta"/>
    <property type="match status" value="2"/>
</dbReference>
<dbReference type="SMART" id="SM00237">
    <property type="entry name" value="Calx_beta"/>
    <property type="match status" value="2"/>
</dbReference>
<feature type="domain" description="Calx-beta" evidence="10">
    <location>
        <begin position="173"/>
        <end position="270"/>
    </location>
</feature>
<comment type="subcellular location">
    <subcellularLocation>
        <location evidence="1">Secreted</location>
    </subcellularLocation>
</comment>
<keyword evidence="7" id="KW-1015">Disulfide bond</keyword>